<dbReference type="EMBL" id="PSYR01000002">
    <property type="protein sequence ID" value="RCN56757.1"/>
    <property type="molecule type" value="Genomic_DNA"/>
</dbReference>
<feature type="signal peptide" evidence="1">
    <location>
        <begin position="1"/>
        <end position="23"/>
    </location>
</feature>
<evidence type="ECO:0000313" key="2">
    <source>
        <dbReference type="EMBL" id="RCN56757.1"/>
    </source>
</evidence>
<reference evidence="2 3" key="1">
    <citation type="submission" date="2018-02" db="EMBL/GenBank/DDBJ databases">
        <title>Insights into the biology of acidophilic members of the Acidiferrobacteraceae family derived from comparative genomic analyses.</title>
        <authorList>
            <person name="Issotta F."/>
            <person name="Thyssen C."/>
            <person name="Mena C."/>
            <person name="Moya A."/>
            <person name="Bellenberg S."/>
            <person name="Sproer C."/>
            <person name="Covarrubias P.C."/>
            <person name="Sand W."/>
            <person name="Quatrini R."/>
            <person name="Vera M."/>
        </authorList>
    </citation>
    <scope>NUCLEOTIDE SEQUENCE [LARGE SCALE GENOMIC DNA]</scope>
    <source>
        <strain evidence="3">m-1</strain>
    </source>
</reference>
<protein>
    <recommendedName>
        <fullName evidence="4">DUF4124 domain-containing protein</fullName>
    </recommendedName>
</protein>
<gene>
    <name evidence="2" type="ORF">C4900_13405</name>
</gene>
<dbReference type="OrthoDB" id="9961288at2"/>
<keyword evidence="1" id="KW-0732">Signal</keyword>
<keyword evidence="3" id="KW-1185">Reference proteome</keyword>
<name>A0A368HI73_9GAMM</name>
<dbReference type="AlphaFoldDB" id="A0A368HI73"/>
<sequence length="145" mass="15738">MLRPPLIVSLLAVAMLTSMGATARAVGAIFKCRSGDGHWIYAARPPAGCQGPPAILPLARTLGPRAPRPRGRTVTTHPALAAPARLRARLRRYEATLHALHATRIPRDPALARWRTHALHAVAVDIAVLRHDLGQDRSRRRTSAP</sequence>
<dbReference type="Proteomes" id="UP000253250">
    <property type="component" value="Unassembled WGS sequence"/>
</dbReference>
<evidence type="ECO:0008006" key="4">
    <source>
        <dbReference type="Google" id="ProtNLM"/>
    </source>
</evidence>
<accession>A0A368HI73</accession>
<evidence type="ECO:0000256" key="1">
    <source>
        <dbReference type="SAM" id="SignalP"/>
    </source>
</evidence>
<evidence type="ECO:0000313" key="3">
    <source>
        <dbReference type="Proteomes" id="UP000253250"/>
    </source>
</evidence>
<proteinExistence type="predicted"/>
<comment type="caution">
    <text evidence="2">The sequence shown here is derived from an EMBL/GenBank/DDBJ whole genome shotgun (WGS) entry which is preliminary data.</text>
</comment>
<feature type="chain" id="PRO_5016728788" description="DUF4124 domain-containing protein" evidence="1">
    <location>
        <begin position="24"/>
        <end position="145"/>
    </location>
</feature>
<organism evidence="2 3">
    <name type="scientific">Acidiferrobacter thiooxydans</name>
    <dbReference type="NCBI Taxonomy" id="163359"/>
    <lineage>
        <taxon>Bacteria</taxon>
        <taxon>Pseudomonadati</taxon>
        <taxon>Pseudomonadota</taxon>
        <taxon>Gammaproteobacteria</taxon>
        <taxon>Acidiferrobacterales</taxon>
        <taxon>Acidiferrobacteraceae</taxon>
        <taxon>Acidiferrobacter</taxon>
    </lineage>
</organism>
<dbReference type="RefSeq" id="WP_114283237.1">
    <property type="nucleotide sequence ID" value="NZ_PSYR01000002.1"/>
</dbReference>